<keyword evidence="3" id="KW-1185">Reference proteome</keyword>
<reference evidence="2 3" key="1">
    <citation type="submission" date="2023-11" db="EMBL/GenBank/DDBJ databases">
        <title>Halocaridina rubra genome assembly.</title>
        <authorList>
            <person name="Smith C."/>
        </authorList>
    </citation>
    <scope>NUCLEOTIDE SEQUENCE [LARGE SCALE GENOMIC DNA]</scope>
    <source>
        <strain evidence="2">EP-1</strain>
        <tissue evidence="2">Whole</tissue>
    </source>
</reference>
<dbReference type="AlphaFoldDB" id="A0AAN9A8C0"/>
<keyword evidence="1" id="KW-1133">Transmembrane helix</keyword>
<organism evidence="2 3">
    <name type="scientific">Halocaridina rubra</name>
    <name type="common">Hawaiian red shrimp</name>
    <dbReference type="NCBI Taxonomy" id="373956"/>
    <lineage>
        <taxon>Eukaryota</taxon>
        <taxon>Metazoa</taxon>
        <taxon>Ecdysozoa</taxon>
        <taxon>Arthropoda</taxon>
        <taxon>Crustacea</taxon>
        <taxon>Multicrustacea</taxon>
        <taxon>Malacostraca</taxon>
        <taxon>Eumalacostraca</taxon>
        <taxon>Eucarida</taxon>
        <taxon>Decapoda</taxon>
        <taxon>Pleocyemata</taxon>
        <taxon>Caridea</taxon>
        <taxon>Atyoidea</taxon>
        <taxon>Atyidae</taxon>
        <taxon>Halocaridina</taxon>
    </lineage>
</organism>
<evidence type="ECO:0000313" key="3">
    <source>
        <dbReference type="Proteomes" id="UP001381693"/>
    </source>
</evidence>
<keyword evidence="1" id="KW-0472">Membrane</keyword>
<comment type="caution">
    <text evidence="2">The sequence shown here is derived from an EMBL/GenBank/DDBJ whole genome shotgun (WGS) entry which is preliminary data.</text>
</comment>
<protein>
    <submittedName>
        <fullName evidence="2">Uncharacterized protein</fullName>
    </submittedName>
</protein>
<proteinExistence type="predicted"/>
<feature type="non-terminal residue" evidence="2">
    <location>
        <position position="1"/>
    </location>
</feature>
<feature type="transmembrane region" description="Helical" evidence="1">
    <location>
        <begin position="18"/>
        <end position="37"/>
    </location>
</feature>
<evidence type="ECO:0000313" key="2">
    <source>
        <dbReference type="EMBL" id="KAK7077889.1"/>
    </source>
</evidence>
<dbReference type="Proteomes" id="UP001381693">
    <property type="component" value="Unassembled WGS sequence"/>
</dbReference>
<accession>A0AAN9A8C0</accession>
<sequence>ERIPPKKYDDAELTKSEVVTLTCGVLFFVAFFVAMYVEVKARNTLYRLFTRFLYLNQTWHIAEYDKRKDSQFGHAPV</sequence>
<dbReference type="EMBL" id="JAXCGZ010008161">
    <property type="protein sequence ID" value="KAK7077889.1"/>
    <property type="molecule type" value="Genomic_DNA"/>
</dbReference>
<evidence type="ECO:0000256" key="1">
    <source>
        <dbReference type="SAM" id="Phobius"/>
    </source>
</evidence>
<name>A0AAN9A8C0_HALRR</name>
<gene>
    <name evidence="2" type="ORF">SK128_016251</name>
</gene>
<keyword evidence="1" id="KW-0812">Transmembrane</keyword>